<proteinExistence type="inferred from homology"/>
<feature type="domain" description="Transglycosylase SLT" evidence="2">
    <location>
        <begin position="122"/>
        <end position="219"/>
    </location>
</feature>
<dbReference type="RefSeq" id="WP_089522727.1">
    <property type="nucleotide sequence ID" value="NZ_NMUQ01000001.1"/>
</dbReference>
<evidence type="ECO:0000259" key="2">
    <source>
        <dbReference type="Pfam" id="PF01464"/>
    </source>
</evidence>
<dbReference type="PANTHER" id="PTHR37423">
    <property type="entry name" value="SOLUBLE LYTIC MUREIN TRANSGLYCOSYLASE-RELATED"/>
    <property type="match status" value="1"/>
</dbReference>
<evidence type="ECO:0000256" key="1">
    <source>
        <dbReference type="ARBA" id="ARBA00007734"/>
    </source>
</evidence>
<dbReference type="PROSITE" id="PS00922">
    <property type="entry name" value="TRANSGLYCOSYLASE"/>
    <property type="match status" value="1"/>
</dbReference>
<dbReference type="Gene3D" id="1.10.530.10">
    <property type="match status" value="1"/>
</dbReference>
<dbReference type="SUPFAM" id="SSF53955">
    <property type="entry name" value="Lysozyme-like"/>
    <property type="match status" value="1"/>
</dbReference>
<name>A0A229P121_9BACL</name>
<comment type="similarity">
    <text evidence="1">Belongs to the transglycosylase Slt family.</text>
</comment>
<dbReference type="EMBL" id="NMUQ01000001">
    <property type="protein sequence ID" value="OXM15634.1"/>
    <property type="molecule type" value="Genomic_DNA"/>
</dbReference>
<gene>
    <name evidence="3" type="ORF">CGZ75_02565</name>
</gene>
<dbReference type="PANTHER" id="PTHR37423:SF2">
    <property type="entry name" value="MEMBRANE-BOUND LYTIC MUREIN TRANSGLYCOSYLASE C"/>
    <property type="match status" value="1"/>
</dbReference>
<reference evidence="3 4" key="1">
    <citation type="submission" date="2017-07" db="EMBL/GenBank/DDBJ databases">
        <title>Paenibacillus herberti R33 genome sequencing and assembly.</title>
        <authorList>
            <person name="Su W."/>
        </authorList>
    </citation>
    <scope>NUCLEOTIDE SEQUENCE [LARGE SCALE GENOMIC DNA]</scope>
    <source>
        <strain evidence="3 4">R33</strain>
    </source>
</reference>
<comment type="caution">
    <text evidence="3">The sequence shown here is derived from an EMBL/GenBank/DDBJ whole genome shotgun (WGS) entry which is preliminary data.</text>
</comment>
<dbReference type="GO" id="GO:0008933">
    <property type="term" value="F:peptidoglycan lytic transglycosylase activity"/>
    <property type="evidence" value="ECO:0007669"/>
    <property type="project" value="InterPro"/>
</dbReference>
<dbReference type="Pfam" id="PF01464">
    <property type="entry name" value="SLT"/>
    <property type="match status" value="1"/>
</dbReference>
<dbReference type="OrthoDB" id="9815002at2"/>
<keyword evidence="4" id="KW-1185">Reference proteome</keyword>
<dbReference type="InterPro" id="IPR023346">
    <property type="entry name" value="Lysozyme-like_dom_sf"/>
</dbReference>
<organism evidence="3 4">
    <name type="scientific">Paenibacillus herberti</name>
    <dbReference type="NCBI Taxonomy" id="1619309"/>
    <lineage>
        <taxon>Bacteria</taxon>
        <taxon>Bacillati</taxon>
        <taxon>Bacillota</taxon>
        <taxon>Bacilli</taxon>
        <taxon>Bacillales</taxon>
        <taxon>Paenibacillaceae</taxon>
        <taxon>Paenibacillus</taxon>
    </lineage>
</organism>
<dbReference type="GO" id="GO:0000270">
    <property type="term" value="P:peptidoglycan metabolic process"/>
    <property type="evidence" value="ECO:0007669"/>
    <property type="project" value="InterPro"/>
</dbReference>
<dbReference type="AlphaFoldDB" id="A0A229P121"/>
<dbReference type="GO" id="GO:0016020">
    <property type="term" value="C:membrane"/>
    <property type="evidence" value="ECO:0007669"/>
    <property type="project" value="InterPro"/>
</dbReference>
<evidence type="ECO:0000313" key="4">
    <source>
        <dbReference type="Proteomes" id="UP000215145"/>
    </source>
</evidence>
<accession>A0A229P121</accession>
<dbReference type="Proteomes" id="UP000215145">
    <property type="component" value="Unassembled WGS sequence"/>
</dbReference>
<protein>
    <submittedName>
        <fullName evidence="3">Lytic transglycosylase</fullName>
    </submittedName>
</protein>
<evidence type="ECO:0000313" key="3">
    <source>
        <dbReference type="EMBL" id="OXM15634.1"/>
    </source>
</evidence>
<dbReference type="InterPro" id="IPR008258">
    <property type="entry name" value="Transglycosylase_SLT_dom_1"/>
</dbReference>
<sequence length="253" mass="25649">MSIDPRTLTALIKLQLAPSLEMFTGTSSNTASATNNGFDQILSQLTSATSSSSLDTSGLQALETGYTDVDVSGYGGGLAGNSGTLGMNSAGLQAALVAAGSSLADVGVGTANGSGNGAFDQLINGAAAKYDISPSLIRSVIDAESSFNPQAVSSAGAKGLMQLMDGTASGLGVTNSFDPAQNIDGGTKYLSYLLGKFENSVPAALAAYNAGPGRLDRLGIKDEASLNEKYDSLPQETQNYVLKVMRKLEGAGL</sequence>
<dbReference type="CDD" id="cd00254">
    <property type="entry name" value="LT-like"/>
    <property type="match status" value="1"/>
</dbReference>
<dbReference type="InterPro" id="IPR000189">
    <property type="entry name" value="Transglyc_AS"/>
</dbReference>